<feature type="region of interest" description="Disordered" evidence="1">
    <location>
        <begin position="225"/>
        <end position="247"/>
    </location>
</feature>
<sequence length="436" mass="46891">MATSTSEFTEFVREWGGLLAKDSSASMDHLFSAYARLKEANELASSGSSNSEGSGESPFGSPVASIEDFTDVWAAAKRANKEWEATCMVRSIRRSIGGSVTQTRLMLSMICWAAMLRQEEQRFFKEFLAQVREIIHRAALRCTASGYGEDSESIYEEVAFCVALELLGWHDSLLICLQRAMASPPPLRTEEDVLLFTRKVAQELVSALSPRQYSTDSTPAITITRSSATSNSLEHEPPAPTAVADTRNEAMAGDGVVVISKRRSPYKEGASSLSRCRGEHAHTAGRSATIISIAVPLPTPSPRNTTDTRKPWQAACGTLSTGVTPLPTPARSPMGSTTHRDAASAALSPLPPPPLPTQPSPPTRAPPPRSPIRGSLAPTLAPTHRSSAAVAADSPYKEFERALREVCSSLTRPSACQEDPPHTKDNARSTVESSSK</sequence>
<dbReference type="VEuPathDB" id="TriTrypDB:LDHU3_13.0130"/>
<evidence type="ECO:0000256" key="1">
    <source>
        <dbReference type="SAM" id="MobiDB-lite"/>
    </source>
</evidence>
<feature type="region of interest" description="Disordered" evidence="1">
    <location>
        <begin position="409"/>
        <end position="436"/>
    </location>
</feature>
<evidence type="ECO:0000313" key="2">
    <source>
        <dbReference type="EMBL" id="CAC5428379.1"/>
    </source>
</evidence>
<dbReference type="VEuPathDB" id="TriTrypDB:LdCL_130006000"/>
<protein>
    <submittedName>
        <fullName evidence="2">Hypothetical_protein_conserved</fullName>
    </submittedName>
</protein>
<feature type="region of interest" description="Disordered" evidence="1">
    <location>
        <begin position="318"/>
        <end position="396"/>
    </location>
</feature>
<gene>
    <name evidence="2" type="ORF">LDHU3_13.0130</name>
</gene>
<dbReference type="AlphaFoldDB" id="A0A6J8F5T2"/>
<feature type="region of interest" description="Disordered" evidence="1">
    <location>
        <begin position="263"/>
        <end position="287"/>
    </location>
</feature>
<reference evidence="2" key="1">
    <citation type="submission" date="2020-06" db="EMBL/GenBank/DDBJ databases">
        <authorList>
            <person name="Camacho E."/>
            <person name="Gonzalez-de la Fuente S."/>
            <person name="Rastrojo A."/>
            <person name="Peiro-Pastor R."/>
            <person name="Solana JC."/>
            <person name="Tabera L."/>
            <person name="Gamarro F."/>
            <person name="Carrasco-Ramiro F."/>
            <person name="Requena JM."/>
            <person name="Aguado B."/>
        </authorList>
    </citation>
    <scope>NUCLEOTIDE SEQUENCE</scope>
</reference>
<proteinExistence type="predicted"/>
<organism evidence="2 3">
    <name type="scientific">Leishmania donovani</name>
    <dbReference type="NCBI Taxonomy" id="5661"/>
    <lineage>
        <taxon>Eukaryota</taxon>
        <taxon>Discoba</taxon>
        <taxon>Euglenozoa</taxon>
        <taxon>Kinetoplastea</taxon>
        <taxon>Metakinetoplastina</taxon>
        <taxon>Trypanosomatida</taxon>
        <taxon>Trypanosomatidae</taxon>
        <taxon>Leishmaniinae</taxon>
        <taxon>Leishmania</taxon>
    </lineage>
</organism>
<evidence type="ECO:0000313" key="3">
    <source>
        <dbReference type="Proteomes" id="UP000601710"/>
    </source>
</evidence>
<name>A0A6J8F5T2_LEIDO</name>
<dbReference type="Proteomes" id="UP000601710">
    <property type="component" value="Chromosome 13"/>
</dbReference>
<feature type="compositionally biased region" description="Pro residues" evidence="1">
    <location>
        <begin position="349"/>
        <end position="370"/>
    </location>
</feature>
<dbReference type="VEuPathDB" id="TriTrypDB:LdBPK_130100.1"/>
<dbReference type="EMBL" id="LR812633">
    <property type="protein sequence ID" value="CAC5428379.1"/>
    <property type="molecule type" value="Genomic_DNA"/>
</dbReference>
<accession>A0A6J8F5T2</accession>